<dbReference type="InterPro" id="IPR002716">
    <property type="entry name" value="PIN_dom"/>
</dbReference>
<dbReference type="Pfam" id="PF01850">
    <property type="entry name" value="PIN"/>
    <property type="match status" value="1"/>
</dbReference>
<comment type="caution">
    <text evidence="2">The sequence shown here is derived from an EMBL/GenBank/DDBJ whole genome shotgun (WGS) entry which is preliminary data.</text>
</comment>
<keyword evidence="3" id="KW-1185">Reference proteome</keyword>
<dbReference type="EMBL" id="JGVP01000004">
    <property type="protein sequence ID" value="KFB89668.1"/>
    <property type="molecule type" value="Genomic_DNA"/>
</dbReference>
<dbReference type="Proteomes" id="UP000028721">
    <property type="component" value="Unassembled WGS sequence"/>
</dbReference>
<dbReference type="InterPro" id="IPR029060">
    <property type="entry name" value="PIN-like_dom_sf"/>
</dbReference>
<accession>A0ABR4UCB5</accession>
<proteinExistence type="predicted"/>
<dbReference type="Gene3D" id="3.40.50.1010">
    <property type="entry name" value="5'-nuclease"/>
    <property type="match status" value="1"/>
</dbReference>
<sequence length="49" mass="5517">MAKKGRVIRALDQLIAAHAQSRGATRVTHDRAFAVVPGLAIEDWTWYRL</sequence>
<feature type="domain" description="PIN" evidence="1">
    <location>
        <begin position="3"/>
        <end position="38"/>
    </location>
</feature>
<evidence type="ECO:0000313" key="2">
    <source>
        <dbReference type="EMBL" id="KFB89668.1"/>
    </source>
</evidence>
<evidence type="ECO:0000259" key="1">
    <source>
        <dbReference type="Pfam" id="PF01850"/>
    </source>
</evidence>
<reference evidence="2 3" key="1">
    <citation type="submission" date="2014-03" db="EMBL/GenBank/DDBJ databases">
        <title>Draft genome sequence of the Serratia grimesii strain a2.</title>
        <authorList>
            <person name="Toymentseva A."/>
            <person name="Kazakov S."/>
            <person name="Giliazeva A."/>
            <person name="Ismagilova R."/>
            <person name="Shah R."/>
            <person name="Sharipova M."/>
            <person name="Khaitlina S."/>
            <person name="Mardanova A."/>
        </authorList>
    </citation>
    <scope>NUCLEOTIDE SEQUENCE [LARGE SCALE GENOMIC DNA]</scope>
    <source>
        <strain evidence="2 3">A2</strain>
    </source>
</reference>
<name>A0ABR4UCB5_9GAMM</name>
<gene>
    <name evidence="2" type="ORF">CR62_16980</name>
</gene>
<organism evidence="2 3">
    <name type="scientific">Serratia grimesii</name>
    <dbReference type="NCBI Taxonomy" id="82995"/>
    <lineage>
        <taxon>Bacteria</taxon>
        <taxon>Pseudomonadati</taxon>
        <taxon>Pseudomonadota</taxon>
        <taxon>Gammaproteobacteria</taxon>
        <taxon>Enterobacterales</taxon>
        <taxon>Yersiniaceae</taxon>
        <taxon>Serratia</taxon>
    </lineage>
</organism>
<protein>
    <submittedName>
        <fullName evidence="2">Twitching motility protein PilT</fullName>
    </submittedName>
</protein>
<dbReference type="SUPFAM" id="SSF88723">
    <property type="entry name" value="PIN domain-like"/>
    <property type="match status" value="1"/>
</dbReference>
<evidence type="ECO:0000313" key="3">
    <source>
        <dbReference type="Proteomes" id="UP000028721"/>
    </source>
</evidence>